<comment type="caution">
    <text evidence="3">The sequence shown here is derived from an EMBL/GenBank/DDBJ whole genome shotgun (WGS) entry which is preliminary data.</text>
</comment>
<feature type="transmembrane region" description="Helical" evidence="2">
    <location>
        <begin position="20"/>
        <end position="49"/>
    </location>
</feature>
<dbReference type="Proteomes" id="UP001212152">
    <property type="component" value="Unassembled WGS sequence"/>
</dbReference>
<proteinExistence type="predicted"/>
<feature type="compositionally biased region" description="Pro residues" evidence="1">
    <location>
        <begin position="191"/>
        <end position="201"/>
    </location>
</feature>
<name>A0AAD5TEG9_9FUNG</name>
<reference evidence="3" key="1">
    <citation type="submission" date="2020-05" db="EMBL/GenBank/DDBJ databases">
        <title>Phylogenomic resolution of chytrid fungi.</title>
        <authorList>
            <person name="Stajich J.E."/>
            <person name="Amses K."/>
            <person name="Simmons R."/>
            <person name="Seto K."/>
            <person name="Myers J."/>
            <person name="Bonds A."/>
            <person name="Quandt C.A."/>
            <person name="Barry K."/>
            <person name="Liu P."/>
            <person name="Grigoriev I."/>
            <person name="Longcore J.E."/>
            <person name="James T.Y."/>
        </authorList>
    </citation>
    <scope>NUCLEOTIDE SEQUENCE</scope>
    <source>
        <strain evidence="3">JEL0379</strain>
    </source>
</reference>
<accession>A0AAD5TEG9</accession>
<feature type="compositionally biased region" description="Polar residues" evidence="1">
    <location>
        <begin position="61"/>
        <end position="92"/>
    </location>
</feature>
<feature type="region of interest" description="Disordered" evidence="1">
    <location>
        <begin position="170"/>
        <end position="229"/>
    </location>
</feature>
<dbReference type="AlphaFoldDB" id="A0AAD5TEG9"/>
<feature type="compositionally biased region" description="Basic residues" evidence="1">
    <location>
        <begin position="176"/>
        <end position="186"/>
    </location>
</feature>
<organism evidence="3 4">
    <name type="scientific">Geranomyces variabilis</name>
    <dbReference type="NCBI Taxonomy" id="109894"/>
    <lineage>
        <taxon>Eukaryota</taxon>
        <taxon>Fungi</taxon>
        <taxon>Fungi incertae sedis</taxon>
        <taxon>Chytridiomycota</taxon>
        <taxon>Chytridiomycota incertae sedis</taxon>
        <taxon>Chytridiomycetes</taxon>
        <taxon>Spizellomycetales</taxon>
        <taxon>Powellomycetaceae</taxon>
        <taxon>Geranomyces</taxon>
    </lineage>
</organism>
<evidence type="ECO:0000313" key="3">
    <source>
        <dbReference type="EMBL" id="KAJ3174507.1"/>
    </source>
</evidence>
<protein>
    <submittedName>
        <fullName evidence="3">Uncharacterized protein</fullName>
    </submittedName>
</protein>
<keyword evidence="2" id="KW-1133">Transmembrane helix</keyword>
<feature type="region of interest" description="Disordered" evidence="1">
    <location>
        <begin position="60"/>
        <end position="97"/>
    </location>
</feature>
<keyword evidence="4" id="KW-1185">Reference proteome</keyword>
<dbReference type="EMBL" id="JADGJQ010000064">
    <property type="protein sequence ID" value="KAJ3174507.1"/>
    <property type="molecule type" value="Genomic_DNA"/>
</dbReference>
<feature type="compositionally biased region" description="Low complexity" evidence="1">
    <location>
        <begin position="202"/>
        <end position="218"/>
    </location>
</feature>
<evidence type="ECO:0000256" key="1">
    <source>
        <dbReference type="SAM" id="MobiDB-lite"/>
    </source>
</evidence>
<evidence type="ECO:0000313" key="4">
    <source>
        <dbReference type="Proteomes" id="UP001212152"/>
    </source>
</evidence>
<gene>
    <name evidence="3" type="ORF">HDU87_007098</name>
</gene>
<sequence length="288" mass="31426">MTTSAISTLSGSGGMRLQTWVIVVIGVVGVIAFLAVVIGIFLCLNLGCFAGRRLLQRKHSTTSLENRNSSRRNILPQSFNDTNDSLHESQNWGLKPRGFDAGRASTKLSISSAFPHQEMSRADIDSLRYSHPPAAAAMAAGPLNSPYITGPSSSANHHHHHLATFAVPAAAAAATAHHHSRHHAAAHHPYANPPIPPPIVPIPDTSRSPTPTTDSSTSEMEPRTITDTFPTASGPCEYGYWDAQRRFHQGFRDEEGFHRGFWDADGAFWKTSLDRNQRKDQDSGHDVR</sequence>
<keyword evidence="2" id="KW-0812">Transmembrane</keyword>
<keyword evidence="2" id="KW-0472">Membrane</keyword>
<evidence type="ECO:0000256" key="2">
    <source>
        <dbReference type="SAM" id="Phobius"/>
    </source>
</evidence>